<dbReference type="EMBL" id="CM042024">
    <property type="protein sequence ID" value="KAI3811689.1"/>
    <property type="molecule type" value="Genomic_DNA"/>
</dbReference>
<name>A0ACB9ITV1_9ASTR</name>
<protein>
    <submittedName>
        <fullName evidence="1">Uncharacterized protein</fullName>
    </submittedName>
</protein>
<comment type="caution">
    <text evidence="1">The sequence shown here is derived from an EMBL/GenBank/DDBJ whole genome shotgun (WGS) entry which is preliminary data.</text>
</comment>
<reference evidence="1 2" key="2">
    <citation type="journal article" date="2022" name="Mol. Ecol. Resour.">
        <title>The genomes of chicory, endive, great burdock and yacon provide insights into Asteraceae paleo-polyploidization history and plant inulin production.</title>
        <authorList>
            <person name="Fan W."/>
            <person name="Wang S."/>
            <person name="Wang H."/>
            <person name="Wang A."/>
            <person name="Jiang F."/>
            <person name="Liu H."/>
            <person name="Zhao H."/>
            <person name="Xu D."/>
            <person name="Zhang Y."/>
        </authorList>
    </citation>
    <scope>NUCLEOTIDE SEQUENCE [LARGE SCALE GENOMIC DNA]</scope>
    <source>
        <strain evidence="2">cv. Yunnan</strain>
        <tissue evidence="1">Leaves</tissue>
    </source>
</reference>
<dbReference type="Proteomes" id="UP001056120">
    <property type="component" value="Linkage Group LG07"/>
</dbReference>
<accession>A0ACB9ITV1</accession>
<sequence>MDLMNSVCKPYLDKFVIAFIDDILIYSQSKEEHKHYLRLILELLRNEKLYAKFSKYRKFEWADKQEEAFRLLKQKLCNAPILTLPEGTDGFVVYCNASHQGLGCVLMQKDKHIFDQKMLNMRQRIWVELLNDYDCEIRYHLGKANVVADALSRKERIKPHRVHALGMIIQTRLKAKILEAQKEALERNNLKDELLCGAERKFEQKTDELIYYLDRMLISDSIT</sequence>
<gene>
    <name evidence="1" type="ORF">L1987_21417</name>
</gene>
<evidence type="ECO:0000313" key="2">
    <source>
        <dbReference type="Proteomes" id="UP001056120"/>
    </source>
</evidence>
<keyword evidence="2" id="KW-1185">Reference proteome</keyword>
<reference evidence="2" key="1">
    <citation type="journal article" date="2022" name="Mol. Ecol. Resour.">
        <title>The genomes of chicory, endive, great burdock and yacon provide insights into Asteraceae palaeo-polyploidization history and plant inulin production.</title>
        <authorList>
            <person name="Fan W."/>
            <person name="Wang S."/>
            <person name="Wang H."/>
            <person name="Wang A."/>
            <person name="Jiang F."/>
            <person name="Liu H."/>
            <person name="Zhao H."/>
            <person name="Xu D."/>
            <person name="Zhang Y."/>
        </authorList>
    </citation>
    <scope>NUCLEOTIDE SEQUENCE [LARGE SCALE GENOMIC DNA]</scope>
    <source>
        <strain evidence="2">cv. Yunnan</strain>
    </source>
</reference>
<proteinExistence type="predicted"/>
<organism evidence="1 2">
    <name type="scientific">Smallanthus sonchifolius</name>
    <dbReference type="NCBI Taxonomy" id="185202"/>
    <lineage>
        <taxon>Eukaryota</taxon>
        <taxon>Viridiplantae</taxon>
        <taxon>Streptophyta</taxon>
        <taxon>Embryophyta</taxon>
        <taxon>Tracheophyta</taxon>
        <taxon>Spermatophyta</taxon>
        <taxon>Magnoliopsida</taxon>
        <taxon>eudicotyledons</taxon>
        <taxon>Gunneridae</taxon>
        <taxon>Pentapetalae</taxon>
        <taxon>asterids</taxon>
        <taxon>campanulids</taxon>
        <taxon>Asterales</taxon>
        <taxon>Asteraceae</taxon>
        <taxon>Asteroideae</taxon>
        <taxon>Heliantheae alliance</taxon>
        <taxon>Millerieae</taxon>
        <taxon>Smallanthus</taxon>
    </lineage>
</organism>
<evidence type="ECO:0000313" key="1">
    <source>
        <dbReference type="EMBL" id="KAI3811689.1"/>
    </source>
</evidence>